<sequence length="137" mass="16100">MSSSNQTLDFAIQRLREVRRLLLRLHKALLDSERTLYEQIYGHIQSSNEFLGLVINHEWFNWLHGISQLIVRMDEVLFSKQPVAIEQPNELLEQARTLLQPNNEGTPLEQRYFHAIQRDPNIALMHAELAQMLSVER</sequence>
<evidence type="ECO:0000313" key="1">
    <source>
        <dbReference type="EMBL" id="RUT04814.1"/>
    </source>
</evidence>
<reference evidence="1" key="2">
    <citation type="journal article" date="2019" name="Genome Biol. Evol.">
        <title>Day and night: Metabolic profiles and evolutionary relationships of six axenic non-marine cyanobacteria.</title>
        <authorList>
            <person name="Will S.E."/>
            <person name="Henke P."/>
            <person name="Boedeker C."/>
            <person name="Huang S."/>
            <person name="Brinkmann H."/>
            <person name="Rohde M."/>
            <person name="Jarek M."/>
            <person name="Friedl T."/>
            <person name="Seufert S."/>
            <person name="Schumacher M."/>
            <person name="Overmann J."/>
            <person name="Neumann-Schaal M."/>
            <person name="Petersen J."/>
        </authorList>
    </citation>
    <scope>NUCLEOTIDE SEQUENCE [LARGE SCALE GENOMIC DNA]</scope>
    <source>
        <strain evidence="1">PCC 7102</strain>
    </source>
</reference>
<keyword evidence="2" id="KW-1185">Reference proteome</keyword>
<dbReference type="Proteomes" id="UP000271624">
    <property type="component" value="Unassembled WGS sequence"/>
</dbReference>
<accession>A0A433VFE7</accession>
<dbReference type="AlphaFoldDB" id="A0A433VFE7"/>
<protein>
    <submittedName>
        <fullName evidence="1">Uncharacterized protein</fullName>
    </submittedName>
</protein>
<comment type="caution">
    <text evidence="1">The sequence shown here is derived from an EMBL/GenBank/DDBJ whole genome shotgun (WGS) entry which is preliminary data.</text>
</comment>
<reference evidence="1" key="1">
    <citation type="submission" date="2018-12" db="EMBL/GenBank/DDBJ databases">
        <authorList>
            <person name="Will S."/>
            <person name="Neumann-Schaal M."/>
            <person name="Henke P."/>
        </authorList>
    </citation>
    <scope>NUCLEOTIDE SEQUENCE</scope>
    <source>
        <strain evidence="1">PCC 7102</strain>
    </source>
</reference>
<name>A0A433VFE7_9CYAN</name>
<evidence type="ECO:0000313" key="2">
    <source>
        <dbReference type="Proteomes" id="UP000271624"/>
    </source>
</evidence>
<dbReference type="EMBL" id="RSCL01000010">
    <property type="protein sequence ID" value="RUT04814.1"/>
    <property type="molecule type" value="Genomic_DNA"/>
</dbReference>
<organism evidence="1 2">
    <name type="scientific">Dulcicalothrix desertica PCC 7102</name>
    <dbReference type="NCBI Taxonomy" id="232991"/>
    <lineage>
        <taxon>Bacteria</taxon>
        <taxon>Bacillati</taxon>
        <taxon>Cyanobacteriota</taxon>
        <taxon>Cyanophyceae</taxon>
        <taxon>Nostocales</taxon>
        <taxon>Calotrichaceae</taxon>
        <taxon>Dulcicalothrix</taxon>
    </lineage>
</organism>
<gene>
    <name evidence="1" type="ORF">DSM106972_043830</name>
</gene>
<dbReference type="OrthoDB" id="462384at2"/>
<proteinExistence type="predicted"/>
<dbReference type="RefSeq" id="WP_019489103.1">
    <property type="nucleotide sequence ID" value="NZ_RSCL01000010.1"/>
</dbReference>